<proteinExistence type="predicted"/>
<gene>
    <name evidence="1" type="ORF">KC01_LOCUS18024</name>
</gene>
<dbReference type="EMBL" id="OZ035840">
    <property type="protein sequence ID" value="CAL1588180.1"/>
    <property type="molecule type" value="Genomic_DNA"/>
</dbReference>
<accession>A0AAV2KJF8</accession>
<dbReference type="Proteomes" id="UP001497482">
    <property type="component" value="Chromosome 18"/>
</dbReference>
<evidence type="ECO:0008006" key="3">
    <source>
        <dbReference type="Google" id="ProtNLM"/>
    </source>
</evidence>
<name>A0AAV2KJF8_KNICA</name>
<keyword evidence="2" id="KW-1185">Reference proteome</keyword>
<dbReference type="InterPro" id="IPR002347">
    <property type="entry name" value="SDR_fam"/>
</dbReference>
<dbReference type="GO" id="GO:0005737">
    <property type="term" value="C:cytoplasm"/>
    <property type="evidence" value="ECO:0007669"/>
    <property type="project" value="TreeGrafter"/>
</dbReference>
<dbReference type="PRINTS" id="PR00081">
    <property type="entry name" value="GDHRDH"/>
</dbReference>
<dbReference type="PANTHER" id="PTHR43544">
    <property type="entry name" value="SHORT-CHAIN DEHYDROGENASE/REDUCTASE"/>
    <property type="match status" value="1"/>
</dbReference>
<reference evidence="1 2" key="1">
    <citation type="submission" date="2024-04" db="EMBL/GenBank/DDBJ databases">
        <authorList>
            <person name="Waldvogel A.-M."/>
            <person name="Schoenle A."/>
        </authorList>
    </citation>
    <scope>NUCLEOTIDE SEQUENCE [LARGE SCALE GENOMIC DNA]</scope>
</reference>
<dbReference type="PANTHER" id="PTHR43544:SF33">
    <property type="entry name" value="C-FACTOR"/>
    <property type="match status" value="1"/>
</dbReference>
<evidence type="ECO:0000313" key="2">
    <source>
        <dbReference type="Proteomes" id="UP001497482"/>
    </source>
</evidence>
<dbReference type="CDD" id="cd05325">
    <property type="entry name" value="carb_red_sniffer_like_SDR_c"/>
    <property type="match status" value="1"/>
</dbReference>
<dbReference type="Gene3D" id="3.40.50.720">
    <property type="entry name" value="NAD(P)-binding Rossmann-like Domain"/>
    <property type="match status" value="1"/>
</dbReference>
<organism evidence="1 2">
    <name type="scientific">Knipowitschia caucasica</name>
    <name type="common">Caucasian dwarf goby</name>
    <name type="synonym">Pomatoschistus caucasicus</name>
    <dbReference type="NCBI Taxonomy" id="637954"/>
    <lineage>
        <taxon>Eukaryota</taxon>
        <taxon>Metazoa</taxon>
        <taxon>Chordata</taxon>
        <taxon>Craniata</taxon>
        <taxon>Vertebrata</taxon>
        <taxon>Euteleostomi</taxon>
        <taxon>Actinopterygii</taxon>
        <taxon>Neopterygii</taxon>
        <taxon>Teleostei</taxon>
        <taxon>Neoteleostei</taxon>
        <taxon>Acanthomorphata</taxon>
        <taxon>Gobiaria</taxon>
        <taxon>Gobiiformes</taxon>
        <taxon>Gobioidei</taxon>
        <taxon>Gobiidae</taxon>
        <taxon>Gobiinae</taxon>
        <taxon>Knipowitschia</taxon>
    </lineage>
</organism>
<protein>
    <recommendedName>
        <fullName evidence="3">C-factor-like</fullName>
    </recommendedName>
</protein>
<dbReference type="InterPro" id="IPR036291">
    <property type="entry name" value="NAD(P)-bd_dom_sf"/>
</dbReference>
<evidence type="ECO:0000313" key="1">
    <source>
        <dbReference type="EMBL" id="CAL1588180.1"/>
    </source>
</evidence>
<dbReference type="SUPFAM" id="SSF51735">
    <property type="entry name" value="NAD(P)-binding Rossmann-fold domains"/>
    <property type="match status" value="1"/>
</dbReference>
<dbReference type="InterPro" id="IPR051468">
    <property type="entry name" value="Fungal_SecMetab_SDRs"/>
</dbReference>
<dbReference type="AlphaFoldDB" id="A0AAV2KJF8"/>
<sequence length="256" mass="27863">MFSKAISVLITGVNRGLGLEMVRQMVEIQKPPPRLLFACCRDPDGATHLQALKKEHPDIIKIIHLDAADPTSIKQAAAQVGSILGTSGLNLIINNAAVAVHQSLFDSTPEDMHRSFNTNTIGPMLVIQEFIPFLRAAAKDCGSPGLSCCKAAVINISTFCSSNELTKESYKEFAVMPYRVSKAALNMLSVCASLELQKHEILCAMLHPGWVRTDMGGKDGELSADESVEGMLHVMSSMTEQHCGTLQDWRGQTVPW</sequence>
<dbReference type="GO" id="GO:0016491">
    <property type="term" value="F:oxidoreductase activity"/>
    <property type="evidence" value="ECO:0007669"/>
    <property type="project" value="TreeGrafter"/>
</dbReference>
<dbReference type="Pfam" id="PF00106">
    <property type="entry name" value="adh_short"/>
    <property type="match status" value="1"/>
</dbReference>